<feature type="compositionally biased region" description="Polar residues" evidence="5">
    <location>
        <begin position="54"/>
        <end position="63"/>
    </location>
</feature>
<feature type="region of interest" description="Disordered" evidence="5">
    <location>
        <begin position="1"/>
        <end position="22"/>
    </location>
</feature>
<name>A0ABD2KZI2_9BILA</name>
<dbReference type="GO" id="GO:0008270">
    <property type="term" value="F:zinc ion binding"/>
    <property type="evidence" value="ECO:0007669"/>
    <property type="project" value="UniProtKB-KW"/>
</dbReference>
<gene>
    <name evidence="7" type="ORF">niasHT_014470</name>
</gene>
<feature type="coiled-coil region" evidence="4">
    <location>
        <begin position="621"/>
        <end position="652"/>
    </location>
</feature>
<dbReference type="InterPro" id="IPR034732">
    <property type="entry name" value="EPHD"/>
</dbReference>
<dbReference type="EMBL" id="JBICBT010000591">
    <property type="protein sequence ID" value="KAL3108321.1"/>
    <property type="molecule type" value="Genomic_DNA"/>
</dbReference>
<dbReference type="InterPro" id="IPR050701">
    <property type="entry name" value="Histone_Mod_Regulator"/>
</dbReference>
<evidence type="ECO:0000256" key="2">
    <source>
        <dbReference type="ARBA" id="ARBA00022771"/>
    </source>
</evidence>
<dbReference type="SUPFAM" id="SSF57903">
    <property type="entry name" value="FYVE/PHD zinc finger"/>
    <property type="match status" value="2"/>
</dbReference>
<evidence type="ECO:0000259" key="6">
    <source>
        <dbReference type="PROSITE" id="PS51805"/>
    </source>
</evidence>
<dbReference type="PANTHER" id="PTHR13793">
    <property type="entry name" value="PHD FINGER PROTEINS"/>
    <property type="match status" value="1"/>
</dbReference>
<evidence type="ECO:0000313" key="8">
    <source>
        <dbReference type="Proteomes" id="UP001620626"/>
    </source>
</evidence>
<feature type="region of interest" description="Disordered" evidence="5">
    <location>
        <begin position="764"/>
        <end position="789"/>
    </location>
</feature>
<evidence type="ECO:0000256" key="1">
    <source>
        <dbReference type="ARBA" id="ARBA00022723"/>
    </source>
</evidence>
<dbReference type="PANTHER" id="PTHR13793:SF158">
    <property type="entry name" value="PHD-TYPE DOMAIN-CONTAINING PROTEIN"/>
    <property type="match status" value="1"/>
</dbReference>
<dbReference type="Pfam" id="PF13832">
    <property type="entry name" value="zf-HC5HC2H_2"/>
    <property type="match status" value="1"/>
</dbReference>
<dbReference type="AlphaFoldDB" id="A0ABD2KZI2"/>
<comment type="caution">
    <text evidence="7">The sequence shown here is derived from an EMBL/GenBank/DDBJ whole genome shotgun (WGS) entry which is preliminary data.</text>
</comment>
<keyword evidence="4" id="KW-0175">Coiled coil</keyword>
<dbReference type="InterPro" id="IPR001965">
    <property type="entry name" value="Znf_PHD"/>
</dbReference>
<accession>A0ABD2KZI2</accession>
<keyword evidence="1" id="KW-0479">Metal-binding</keyword>
<evidence type="ECO:0000256" key="4">
    <source>
        <dbReference type="SAM" id="Coils"/>
    </source>
</evidence>
<feature type="region of interest" description="Disordered" evidence="5">
    <location>
        <begin position="37"/>
        <end position="126"/>
    </location>
</feature>
<keyword evidence="2" id="KW-0863">Zinc-finger</keyword>
<dbReference type="InterPro" id="IPR013083">
    <property type="entry name" value="Znf_RING/FYVE/PHD"/>
</dbReference>
<dbReference type="Proteomes" id="UP001620626">
    <property type="component" value="Unassembled WGS sequence"/>
</dbReference>
<feature type="compositionally biased region" description="Polar residues" evidence="5">
    <location>
        <begin position="217"/>
        <end position="232"/>
    </location>
</feature>
<feature type="compositionally biased region" description="Acidic residues" evidence="5">
    <location>
        <begin position="39"/>
        <end position="49"/>
    </location>
</feature>
<sequence length="971" mass="103563">MDKERHNFLFGAAAREPGKRQFKPNAAFFDQLQLIAADGADDDEEDDDVIFPSPNVSRSSSDNEQQKEEGDEEEGEQSSTNDNGEDDETGGNSSDDEDSGDGEEEQQQQQGKPWKSKRQKGEAAANAVKTNAGNDGVVQLNHQLCAVCLDLRPADLCGELIQCDRCAIFVHELCYGVVAADAGAAAVVAVAPEDKAEDGQRPTAPDEGGGGDDPSLAVQQHGQQQKCSSASVDPNKKACTTVAAFDGGPSLLASSPPVPAVATAAATSSAPTSAAAAPDAQSVASSSASTEPWFCEPCLFGVREVPHCELCPSRYGAFKRAAAVAAGAGCAGWVHVQCAAFTLGVRFADPAALSAVTWRDIDARTFGRKPCAGCASSGGAAPRQLIARTGVTVRCDAGMCRHFYHVTCAQRLGLLIDTSARCSTVAVPSLLHHHHQQHNHSPADVGYLYCEKHAPRDASVPRMRIAYANFVEAEERRMAQWNRRVSVALDARQARKRMAQLRDYQQRMQRLLLLPVSAVGECHGGDGDMTTSMASSSTAAAVPTQRRAKLLHTNARLLDAFAEKHELLGLDGAQFAEEFSAVPAAYLPSNLAPAFSKIFISYAEHRDLVGLPGENARLGLLNRQLAQRQQHQREMEQRMDELRKQCTDAQHTRTEQHRLLERCRAVTAKLVPSADGTAANASSSILLLLTINTASHVYDGIHGGPAVAGGGGLMMMATTAPAPSSAVTAAVAPFLPEAKCAANHHHHRHKANAIIVNVNNINRSSHHRKKVVAPKRKRSSKSPGNISSVAFHHPQHLSLSTAATHSLNLSEAAAKTNNNISGGFAALATGNGQNDGQPLVPPLPPPLQCHKCKKTTDAHLLAYCDTCKCHYHIGCLDPPLAKMPAKSKFSRFECSDCACPSDTDDDEGGGDEAKRVPKRADSAAAGGMVPKDGESSKMSSSSLPTAAAAVDEHWELLQNRPKRQRRTPRIE</sequence>
<organism evidence="7 8">
    <name type="scientific">Heterodera trifolii</name>
    <dbReference type="NCBI Taxonomy" id="157864"/>
    <lineage>
        <taxon>Eukaryota</taxon>
        <taxon>Metazoa</taxon>
        <taxon>Ecdysozoa</taxon>
        <taxon>Nematoda</taxon>
        <taxon>Chromadorea</taxon>
        <taxon>Rhabditida</taxon>
        <taxon>Tylenchina</taxon>
        <taxon>Tylenchomorpha</taxon>
        <taxon>Tylenchoidea</taxon>
        <taxon>Heteroderidae</taxon>
        <taxon>Heteroderinae</taxon>
        <taxon>Heterodera</taxon>
    </lineage>
</organism>
<reference evidence="7 8" key="1">
    <citation type="submission" date="2024-10" db="EMBL/GenBank/DDBJ databases">
        <authorList>
            <person name="Kim D."/>
        </authorList>
    </citation>
    <scope>NUCLEOTIDE SEQUENCE [LARGE SCALE GENOMIC DNA]</scope>
    <source>
        <strain evidence="7">BH-2024</strain>
    </source>
</reference>
<protein>
    <recommendedName>
        <fullName evidence="6">PHD-type domain-containing protein</fullName>
    </recommendedName>
</protein>
<feature type="domain" description="PHD-type" evidence="6">
    <location>
        <begin position="305"/>
        <end position="433"/>
    </location>
</feature>
<feature type="compositionally biased region" description="Basic residues" evidence="5">
    <location>
        <begin position="960"/>
        <end position="971"/>
    </location>
</feature>
<proteinExistence type="predicted"/>
<dbReference type="PROSITE" id="PS51805">
    <property type="entry name" value="EPHD"/>
    <property type="match status" value="1"/>
</dbReference>
<evidence type="ECO:0000256" key="5">
    <source>
        <dbReference type="SAM" id="MobiDB-lite"/>
    </source>
</evidence>
<feature type="region of interest" description="Disordered" evidence="5">
    <location>
        <begin position="900"/>
        <end position="971"/>
    </location>
</feature>
<dbReference type="SMART" id="SM00249">
    <property type="entry name" value="PHD"/>
    <property type="match status" value="3"/>
</dbReference>
<feature type="compositionally biased region" description="Acidic residues" evidence="5">
    <location>
        <begin position="83"/>
        <end position="106"/>
    </location>
</feature>
<dbReference type="Gene3D" id="3.30.40.10">
    <property type="entry name" value="Zinc/RING finger domain, C3HC4 (zinc finger)"/>
    <property type="match status" value="2"/>
</dbReference>
<dbReference type="InterPro" id="IPR011011">
    <property type="entry name" value="Znf_FYVE_PHD"/>
</dbReference>
<keyword evidence="8" id="KW-1185">Reference proteome</keyword>
<feature type="compositionally biased region" description="Basic residues" evidence="5">
    <location>
        <begin position="764"/>
        <end position="780"/>
    </location>
</feature>
<feature type="compositionally biased region" description="Basic and acidic residues" evidence="5">
    <location>
        <begin position="911"/>
        <end position="921"/>
    </location>
</feature>
<feature type="region of interest" description="Disordered" evidence="5">
    <location>
        <begin position="192"/>
        <end position="233"/>
    </location>
</feature>
<evidence type="ECO:0000313" key="7">
    <source>
        <dbReference type="EMBL" id="KAL3108321.1"/>
    </source>
</evidence>
<evidence type="ECO:0000256" key="3">
    <source>
        <dbReference type="ARBA" id="ARBA00022833"/>
    </source>
</evidence>
<keyword evidence="3" id="KW-0862">Zinc</keyword>